<dbReference type="PROSITE" id="PS00279">
    <property type="entry name" value="MACPF_1"/>
    <property type="match status" value="1"/>
</dbReference>
<keyword evidence="24" id="KW-0732">Signal</keyword>
<evidence type="ECO:0000259" key="25">
    <source>
        <dbReference type="PROSITE" id="PS51412"/>
    </source>
</evidence>
<keyword evidence="15" id="KW-0472">Membrane</keyword>
<keyword evidence="12" id="KW-0391">Immunity</keyword>
<keyword evidence="19" id="KW-1053">Target membrane</keyword>
<evidence type="ECO:0000256" key="21">
    <source>
        <dbReference type="ARBA" id="ARBA00093512"/>
    </source>
</evidence>
<evidence type="ECO:0000256" key="20">
    <source>
        <dbReference type="ARBA" id="ARBA00093294"/>
    </source>
</evidence>
<keyword evidence="16 22" id="KW-1015">Disulfide bond</keyword>
<dbReference type="Pfam" id="PF00090">
    <property type="entry name" value="TSP_1"/>
    <property type="match status" value="1"/>
</dbReference>
<evidence type="ECO:0000256" key="6">
    <source>
        <dbReference type="ARBA" id="ARBA00022525"/>
    </source>
</evidence>
<dbReference type="PROSITE" id="PS51412">
    <property type="entry name" value="MACPF_2"/>
    <property type="match status" value="1"/>
</dbReference>
<dbReference type="InterPro" id="IPR023415">
    <property type="entry name" value="LDLR_class-A_CS"/>
</dbReference>
<dbReference type="PANTHER" id="PTHR45742:SF3">
    <property type="entry name" value="COMPLEMENT COMPONENT C9"/>
    <property type="match status" value="1"/>
</dbReference>
<evidence type="ECO:0000256" key="11">
    <source>
        <dbReference type="ARBA" id="ARBA00022852"/>
    </source>
</evidence>
<evidence type="ECO:0000256" key="24">
    <source>
        <dbReference type="SAM" id="SignalP"/>
    </source>
</evidence>
<keyword evidence="8" id="KW-1052">Target cell membrane</keyword>
<dbReference type="SMART" id="SM00457">
    <property type="entry name" value="MACPF"/>
    <property type="match status" value="1"/>
</dbReference>
<feature type="domain" description="MACPF" evidence="25">
    <location>
        <begin position="132"/>
        <end position="549"/>
    </location>
</feature>
<evidence type="ECO:0000256" key="19">
    <source>
        <dbReference type="ARBA" id="ARBA00023298"/>
    </source>
</evidence>
<dbReference type="InterPro" id="IPR020864">
    <property type="entry name" value="MACPF"/>
</dbReference>
<dbReference type="EMBL" id="SCKG01000016">
    <property type="protein sequence ID" value="TDH02285.1"/>
    <property type="molecule type" value="Genomic_DNA"/>
</dbReference>
<dbReference type="InterPro" id="IPR000884">
    <property type="entry name" value="TSP1_rpt"/>
</dbReference>
<sequence length="642" mass="70667">MRIEVALQLGFCGLCLTLALVGEGMGVELPDPPAVNCLWSPWSQWSPCDPCTKTRRRSRGVEEFSQFGGASCMGSLGDREFCRTDARCNLPPPPACSDSEFQCESGSCIKKRLMCNGDYDCEEGSDEDCDPVRKPCGVSDLDSNEQGRTAGYGINILGVDPRMNPFNNDYFNGRCDRVRNPNTQKYDRLPWNVAVLNYETLVEETTSREIYEDSDSLLKEILTEKSNKLDVGLSFKFSLTEKSLSQSTAPSTSDATEPSNSDATEPSNSDATEPSNSDATEPSNSDATELSTSNASAPSTSDAKAPPKSSVGLNVGFDKKTIIKELSEYTKIKNKSFMRVMGKVQLSTYRMRSRELKTADEFLVHVKSLPLQYEKGIYFAFLEDYGTHYTKNGKTGGEYELVYVLNQDTIKTKNLTQRTVQDCVKVGFTADFEGIVDGHVKNDDCKDVTNKNQGDTHGKAVVDKVLTSVKGGTLKSAVGMRAQLNKEGVMDIATYQEWARTITEAPALLTSEPEPIYMLIPLDMPDANTRISNLKQATADYVAEYNVCKCKPCQNGGTLALLDGQCKCICSFLYEGMACQNYKADKAKNAGPRPTVSQEGNWSCWSSWSRCSGAKRSRTRRCNTDGILGAVCRGDTMNEEHC</sequence>
<keyword evidence="13" id="KW-0180">Complement pathway</keyword>
<evidence type="ECO:0000256" key="3">
    <source>
        <dbReference type="ARBA" id="ARBA00009214"/>
    </source>
</evidence>
<accession>A0A484CJU3</accession>
<evidence type="ECO:0000256" key="9">
    <source>
        <dbReference type="ARBA" id="ARBA00022588"/>
    </source>
</evidence>
<keyword evidence="7" id="KW-0245">EGF-like domain</keyword>
<comment type="caution">
    <text evidence="22">Lacks conserved residue(s) required for the propagation of feature annotation.</text>
</comment>
<protein>
    <recommendedName>
        <fullName evidence="4">Complement component C9</fullName>
    </recommendedName>
</protein>
<dbReference type="InterPro" id="IPR001862">
    <property type="entry name" value="MAC_perforin"/>
</dbReference>
<dbReference type="Pfam" id="PF00057">
    <property type="entry name" value="Ldl_recept_a"/>
    <property type="match status" value="1"/>
</dbReference>
<feature type="compositionally biased region" description="Polar residues" evidence="23">
    <location>
        <begin position="244"/>
        <end position="302"/>
    </location>
</feature>
<feature type="signal peptide" evidence="24">
    <location>
        <begin position="1"/>
        <end position="26"/>
    </location>
</feature>
<dbReference type="SUPFAM" id="SSF57424">
    <property type="entry name" value="LDL receptor-like module"/>
    <property type="match status" value="1"/>
</dbReference>
<dbReference type="GO" id="GO:0044218">
    <property type="term" value="C:other organism cell membrane"/>
    <property type="evidence" value="ECO:0007669"/>
    <property type="project" value="UniProtKB-KW"/>
</dbReference>
<keyword evidence="5" id="KW-1134">Transmembrane beta strand</keyword>
<reference evidence="26 27" key="1">
    <citation type="submission" date="2019-01" db="EMBL/GenBank/DDBJ databases">
        <title>A chromosome-scale genome assembly of the yellow perch, Perca flavescens.</title>
        <authorList>
            <person name="Feron R."/>
            <person name="Morvezen R."/>
            <person name="Bestin A."/>
            <person name="Haffray P."/>
            <person name="Klopp C."/>
            <person name="Zahm M."/>
            <person name="Cabau C."/>
            <person name="Roques C."/>
            <person name="Donnadieu C."/>
            <person name="Bouchez O."/>
            <person name="Christie M."/>
            <person name="Larson W."/>
            <person name="Guiguen Y."/>
        </authorList>
    </citation>
    <scope>NUCLEOTIDE SEQUENCE [LARGE SCALE GENOMIC DNA]</scope>
    <source>
        <strain evidence="26">YP-PL-M2</strain>
        <tissue evidence="26">Blood</tissue>
    </source>
</reference>
<comment type="caution">
    <text evidence="26">The sequence shown here is derived from an EMBL/GenBank/DDBJ whole genome shotgun (WGS) entry which is preliminary data.</text>
</comment>
<organism evidence="26 27">
    <name type="scientific">Perca flavescens</name>
    <name type="common">American yellow perch</name>
    <name type="synonym">Morone flavescens</name>
    <dbReference type="NCBI Taxonomy" id="8167"/>
    <lineage>
        <taxon>Eukaryota</taxon>
        <taxon>Metazoa</taxon>
        <taxon>Chordata</taxon>
        <taxon>Craniata</taxon>
        <taxon>Vertebrata</taxon>
        <taxon>Euteleostomi</taxon>
        <taxon>Actinopterygii</taxon>
        <taxon>Neopterygii</taxon>
        <taxon>Teleostei</taxon>
        <taxon>Neoteleostei</taxon>
        <taxon>Acanthomorphata</taxon>
        <taxon>Eupercaria</taxon>
        <taxon>Perciformes</taxon>
        <taxon>Percoidei</taxon>
        <taxon>Percidae</taxon>
        <taxon>Percinae</taxon>
        <taxon>Perca</taxon>
    </lineage>
</organism>
<dbReference type="GO" id="GO:0006958">
    <property type="term" value="P:complement activation, classical pathway"/>
    <property type="evidence" value="ECO:0007669"/>
    <property type="project" value="UniProtKB-KW"/>
</dbReference>
<dbReference type="PROSITE" id="PS01209">
    <property type="entry name" value="LDLRA_1"/>
    <property type="match status" value="1"/>
</dbReference>
<keyword evidence="27" id="KW-1185">Reference proteome</keyword>
<evidence type="ECO:0000256" key="17">
    <source>
        <dbReference type="ARBA" id="ARBA00023162"/>
    </source>
</evidence>
<dbReference type="PRINTS" id="PR00764">
    <property type="entry name" value="COMPLEMENTC9"/>
</dbReference>
<evidence type="ECO:0000256" key="1">
    <source>
        <dbReference type="ARBA" id="ARBA00004276"/>
    </source>
</evidence>
<comment type="similarity">
    <text evidence="3">Belongs to the complement C6/C7/C8/C9 family.</text>
</comment>
<keyword evidence="9" id="KW-0399">Innate immunity</keyword>
<dbReference type="InterPro" id="IPR002172">
    <property type="entry name" value="LDrepeatLR_classA_rpt"/>
</dbReference>
<evidence type="ECO:0000256" key="13">
    <source>
        <dbReference type="ARBA" id="ARBA00022875"/>
    </source>
</evidence>
<name>A0A484CJU3_PERFV</name>
<dbReference type="Gene3D" id="2.20.100.10">
    <property type="entry name" value="Thrombospondin type-1 (TSP1) repeat"/>
    <property type="match status" value="1"/>
</dbReference>
<dbReference type="PROSITE" id="PS50068">
    <property type="entry name" value="LDLRA_2"/>
    <property type="match status" value="1"/>
</dbReference>
<evidence type="ECO:0000256" key="16">
    <source>
        <dbReference type="ARBA" id="ARBA00023157"/>
    </source>
</evidence>
<dbReference type="InterPro" id="IPR036383">
    <property type="entry name" value="TSP1_rpt_sf"/>
</dbReference>
<feature type="chain" id="PRO_5019743747" description="Complement component C9" evidence="24">
    <location>
        <begin position="27"/>
        <end position="642"/>
    </location>
</feature>
<dbReference type="STRING" id="8167.A0A484CJU3"/>
<keyword evidence="18" id="KW-0325">Glycoprotein</keyword>
<dbReference type="InterPro" id="IPR020863">
    <property type="entry name" value="MACPF_CS"/>
</dbReference>
<dbReference type="AlphaFoldDB" id="A0A484CJU3"/>
<evidence type="ECO:0000313" key="27">
    <source>
        <dbReference type="Proteomes" id="UP000295070"/>
    </source>
</evidence>
<dbReference type="Pfam" id="PF01823">
    <property type="entry name" value="MACPF"/>
    <property type="match status" value="1"/>
</dbReference>
<evidence type="ECO:0000256" key="8">
    <source>
        <dbReference type="ARBA" id="ARBA00022537"/>
    </source>
</evidence>
<dbReference type="InterPro" id="IPR036055">
    <property type="entry name" value="LDL_receptor-like_sf"/>
</dbReference>
<evidence type="ECO:0000256" key="2">
    <source>
        <dbReference type="ARBA" id="ARBA00004613"/>
    </source>
</evidence>
<evidence type="ECO:0000256" key="7">
    <source>
        <dbReference type="ARBA" id="ARBA00022536"/>
    </source>
</evidence>
<comment type="function">
    <text evidence="20">Pore-forming component of the membrane attack complex (MAC), a multiprotein complex activated by the complement cascade, which inserts into a target cell membrane and forms a pore, leading to target cell membrane rupture and cell lysis. The MAC is initiated by proteolytic cleavage of C5 into complement C5b in response to the classical, alternative, lectin and GZMK complement pathways. The complement pathways consist in a cascade of proteins that leads to phagocytosis and breakdown of pathogens and signaling that strengthens the adaptive immune system. Constitutes the pore-forming subunit of the MAC complex: during MAC assembly, C9 associates with the C5b8 intermediate complex, and polymerizes to complete the pore.</text>
</comment>
<gene>
    <name evidence="26" type="ORF">EPR50_G00171340</name>
</gene>
<dbReference type="GO" id="GO:0005579">
    <property type="term" value="C:membrane attack complex"/>
    <property type="evidence" value="ECO:0007669"/>
    <property type="project" value="UniProtKB-KW"/>
</dbReference>
<dbReference type="GO" id="GO:0031640">
    <property type="term" value="P:killing of cells of another organism"/>
    <property type="evidence" value="ECO:0007669"/>
    <property type="project" value="UniProtKB-KW"/>
</dbReference>
<keyword evidence="11" id="KW-0204">Cytolysis</keyword>
<evidence type="ECO:0000256" key="15">
    <source>
        <dbReference type="ARBA" id="ARBA00023136"/>
    </source>
</evidence>
<comment type="subcellular location">
    <subcellularLocation>
        <location evidence="2">Secreted</location>
    </subcellularLocation>
    <subcellularLocation>
        <location evidence="1">Target cell membrane</location>
        <topology evidence="1">Multi-pass membrane protein</topology>
    </subcellularLocation>
</comment>
<dbReference type="CDD" id="cd00112">
    <property type="entry name" value="LDLa"/>
    <property type="match status" value="1"/>
</dbReference>
<evidence type="ECO:0000256" key="4">
    <source>
        <dbReference type="ARBA" id="ARBA00018261"/>
    </source>
</evidence>
<evidence type="ECO:0000256" key="22">
    <source>
        <dbReference type="PROSITE-ProRule" id="PRU00124"/>
    </source>
</evidence>
<dbReference type="SUPFAM" id="SSF82895">
    <property type="entry name" value="TSP-1 type 1 repeat"/>
    <property type="match status" value="2"/>
</dbReference>
<dbReference type="Proteomes" id="UP000295070">
    <property type="component" value="Chromosome 16"/>
</dbReference>
<keyword evidence="10" id="KW-0812">Transmembrane</keyword>
<keyword evidence="6" id="KW-0964">Secreted</keyword>
<dbReference type="SMART" id="SM00192">
    <property type="entry name" value="LDLa"/>
    <property type="match status" value="1"/>
</dbReference>
<dbReference type="GO" id="GO:0006957">
    <property type="term" value="P:complement activation, alternative pathway"/>
    <property type="evidence" value="ECO:0007669"/>
    <property type="project" value="UniProtKB-KW"/>
</dbReference>
<dbReference type="PANTHER" id="PTHR45742">
    <property type="entry name" value="COMPLEMENT COMPONENT C6"/>
    <property type="match status" value="1"/>
</dbReference>
<keyword evidence="14" id="KW-0473">Membrane attack complex</keyword>
<evidence type="ECO:0000256" key="14">
    <source>
        <dbReference type="ARBA" id="ARBA00023058"/>
    </source>
</evidence>
<evidence type="ECO:0000256" key="10">
    <source>
        <dbReference type="ARBA" id="ARBA00022692"/>
    </source>
</evidence>
<evidence type="ECO:0000256" key="5">
    <source>
        <dbReference type="ARBA" id="ARBA00022452"/>
    </source>
</evidence>
<feature type="disulfide bond" evidence="22">
    <location>
        <begin position="96"/>
        <end position="108"/>
    </location>
</feature>
<comment type="subunit">
    <text evidence="21">Homooligomer; about 20 C9 chains oligomerize to give rise to a huge beta-barrel that forms a 100 Angstrom diameter pore in target membranes. Component of the membrane attack complex (MAC), composed of complement C5b, C6, C7, C8A, C8B, C8G and multiple copies of the pore-forming subunit C9.</text>
</comment>
<keyword evidence="17" id="KW-0179">Complement alternate pathway</keyword>
<dbReference type="Gene3D" id="4.10.400.10">
    <property type="entry name" value="Low-density Lipoprotein Receptor"/>
    <property type="match status" value="1"/>
</dbReference>
<evidence type="ECO:0000313" key="26">
    <source>
        <dbReference type="EMBL" id="TDH02285.1"/>
    </source>
</evidence>
<evidence type="ECO:0000256" key="23">
    <source>
        <dbReference type="SAM" id="MobiDB-lite"/>
    </source>
</evidence>
<feature type="disulfide bond" evidence="22">
    <location>
        <begin position="103"/>
        <end position="121"/>
    </location>
</feature>
<evidence type="ECO:0000256" key="12">
    <source>
        <dbReference type="ARBA" id="ARBA00022859"/>
    </source>
</evidence>
<evidence type="ECO:0000256" key="18">
    <source>
        <dbReference type="ARBA" id="ARBA00023180"/>
    </source>
</evidence>
<proteinExistence type="inferred from homology"/>
<dbReference type="GO" id="GO:0005576">
    <property type="term" value="C:extracellular region"/>
    <property type="evidence" value="ECO:0007669"/>
    <property type="project" value="UniProtKB-SubCell"/>
</dbReference>
<dbReference type="PROSITE" id="PS50092">
    <property type="entry name" value="TSP1"/>
    <property type="match status" value="2"/>
</dbReference>
<feature type="region of interest" description="Disordered" evidence="23">
    <location>
        <begin position="244"/>
        <end position="310"/>
    </location>
</feature>
<dbReference type="SMART" id="SM00209">
    <property type="entry name" value="TSP1"/>
    <property type="match status" value="2"/>
</dbReference>